<dbReference type="EMBL" id="LVYD01000124">
    <property type="protein sequence ID" value="OQP56852.1"/>
    <property type="molecule type" value="Genomic_DNA"/>
</dbReference>
<gene>
    <name evidence="2" type="ORF">A3860_09720</name>
</gene>
<accession>A0A1V9FES3</accession>
<comment type="caution">
    <text evidence="2">The sequence shown here is derived from an EMBL/GenBank/DDBJ whole genome shotgun (WGS) entry which is preliminary data.</text>
</comment>
<sequence>MNLLKGSFVIVLTLISFASFSQEGELLTTVPTKKKEFVKSEPLVINTINWFENTPLDQDIEKRKIVAANLIAWVTNSPTVTITFNSNVMPFTEKNNVLLVVFLGGWTKYALQNSYSKDEIKGSLAGLKSVIKFYQANKSLTKDEQMDKLIELDTNNKLEAWVAEQLAKK</sequence>
<evidence type="ECO:0000313" key="2">
    <source>
        <dbReference type="EMBL" id="OQP56852.1"/>
    </source>
</evidence>
<evidence type="ECO:0000256" key="1">
    <source>
        <dbReference type="SAM" id="SignalP"/>
    </source>
</evidence>
<dbReference type="AlphaFoldDB" id="A0A1V9FES3"/>
<feature type="chain" id="PRO_5012641771" evidence="1">
    <location>
        <begin position="22"/>
        <end position="169"/>
    </location>
</feature>
<dbReference type="RefSeq" id="WP_081155815.1">
    <property type="nucleotide sequence ID" value="NZ_LVYD01000124.1"/>
</dbReference>
<feature type="signal peptide" evidence="1">
    <location>
        <begin position="1"/>
        <end position="21"/>
    </location>
</feature>
<evidence type="ECO:0000313" key="3">
    <source>
        <dbReference type="Proteomes" id="UP000192796"/>
    </source>
</evidence>
<name>A0A1V9FES3_9BACT</name>
<dbReference type="OrthoDB" id="793442at2"/>
<dbReference type="Proteomes" id="UP000192796">
    <property type="component" value="Unassembled WGS sequence"/>
</dbReference>
<dbReference type="STRING" id="1703345.A3860_09720"/>
<reference evidence="2 3" key="1">
    <citation type="submission" date="2016-03" db="EMBL/GenBank/DDBJ databases">
        <title>Niastella vici sp. nov., isolated from farmland soil.</title>
        <authorList>
            <person name="Chen L."/>
            <person name="Wang D."/>
            <person name="Yang S."/>
            <person name="Wang G."/>
        </authorList>
    </citation>
    <scope>NUCLEOTIDE SEQUENCE [LARGE SCALE GENOMIC DNA]</scope>
    <source>
        <strain evidence="2 3">DJ57</strain>
    </source>
</reference>
<keyword evidence="1" id="KW-0732">Signal</keyword>
<organism evidence="2 3">
    <name type="scientific">Niastella vici</name>
    <dbReference type="NCBI Taxonomy" id="1703345"/>
    <lineage>
        <taxon>Bacteria</taxon>
        <taxon>Pseudomonadati</taxon>
        <taxon>Bacteroidota</taxon>
        <taxon>Chitinophagia</taxon>
        <taxon>Chitinophagales</taxon>
        <taxon>Chitinophagaceae</taxon>
        <taxon>Niastella</taxon>
    </lineage>
</organism>
<protein>
    <submittedName>
        <fullName evidence="2">Uncharacterized protein</fullName>
    </submittedName>
</protein>
<keyword evidence="3" id="KW-1185">Reference proteome</keyword>
<proteinExistence type="predicted"/>